<evidence type="ECO:0000256" key="4">
    <source>
        <dbReference type="ARBA" id="ARBA00022833"/>
    </source>
</evidence>
<sequence>MSSTSTPTRPARGLVVPGIDTHSVFDQKPCLPQQAQSFSGWGPLTPPSSAQDSRRPSLAFSSMSDTTHHSGPSSISSFSQPAAPVHSMLNSADSFVHQWHETSEMHATLPAQMETACTLTQQQPMCDMSYPHGLPMSTQSMPMQMPDSSPMRNEIWQDPQHSSFGPVLQPGLADTLYHSVQNLGHQHAPHASMYANPSASLNASLEQSVFPNVPAVPSFHAQPRVVVPSQLGPQDDYPMDHYPQYDQSGTDFAQSFDSNMTGSSGWESVGPPSPMEHYMNPSEEDYVMVKEEFIKDEFAGTPTKSQVWRDIHYPGSPSASRIQRRPSRKTRKSQASSKVFSEYDTGICHIKCEGKKFSVVTDNLTGKTLVIPETPRTDKQNRCTHKKDNGTICNASFDRAEHLKRHMLSHSNIRAFPCPLPGCTKKIGRSDNALDHFMTHLREKSKGKRNHHFSLDKIEEYLRGHHAWDDKKVTKMIEKLHRRMANEMEKARIAAIEKARQEAMAEAYGKQRARL</sequence>
<feature type="compositionally biased region" description="Basic residues" evidence="8">
    <location>
        <begin position="322"/>
        <end position="332"/>
    </location>
</feature>
<dbReference type="PANTHER" id="PTHR46179:SF13">
    <property type="entry name" value="C2H2-TYPE DOMAIN-CONTAINING PROTEIN"/>
    <property type="match status" value="1"/>
</dbReference>
<dbReference type="InterPro" id="IPR036236">
    <property type="entry name" value="Znf_C2H2_sf"/>
</dbReference>
<evidence type="ECO:0000256" key="8">
    <source>
        <dbReference type="SAM" id="MobiDB-lite"/>
    </source>
</evidence>
<reference evidence="10 11" key="1">
    <citation type="submission" date="2023-09" db="EMBL/GenBank/DDBJ databases">
        <title>Complete-Gapless Cercospora beticola genome.</title>
        <authorList>
            <person name="Wyatt N.A."/>
            <person name="Spanner R.E."/>
            <person name="Bolton M.D."/>
        </authorList>
    </citation>
    <scope>NUCLEOTIDE SEQUENCE [LARGE SCALE GENOMIC DNA]</scope>
    <source>
        <strain evidence="10">Cb09-40</strain>
    </source>
</reference>
<dbReference type="GeneID" id="35426296"/>
<dbReference type="InterPro" id="IPR051061">
    <property type="entry name" value="Zinc_finger_trans_reg"/>
</dbReference>
<evidence type="ECO:0000259" key="9">
    <source>
        <dbReference type="PROSITE" id="PS00028"/>
    </source>
</evidence>
<dbReference type="Gene3D" id="3.30.160.60">
    <property type="entry name" value="Classic Zinc Finger"/>
    <property type="match status" value="1"/>
</dbReference>
<evidence type="ECO:0000256" key="1">
    <source>
        <dbReference type="ARBA" id="ARBA00004123"/>
    </source>
</evidence>
<comment type="subcellular location">
    <subcellularLocation>
        <location evidence="1">Nucleus</location>
    </subcellularLocation>
</comment>
<dbReference type="PROSITE" id="PS00028">
    <property type="entry name" value="ZINC_FINGER_C2H2_1"/>
    <property type="match status" value="1"/>
</dbReference>
<evidence type="ECO:0000256" key="3">
    <source>
        <dbReference type="ARBA" id="ARBA00022771"/>
    </source>
</evidence>
<keyword evidence="7" id="KW-0539">Nucleus</keyword>
<dbReference type="InterPro" id="IPR013087">
    <property type="entry name" value="Znf_C2H2_type"/>
</dbReference>
<dbReference type="PANTHER" id="PTHR46179">
    <property type="entry name" value="ZINC FINGER PROTEIN"/>
    <property type="match status" value="1"/>
</dbReference>
<feature type="region of interest" description="Disordered" evidence="8">
    <location>
        <begin position="306"/>
        <end position="336"/>
    </location>
</feature>
<dbReference type="RefSeq" id="XP_023456840.2">
    <property type="nucleotide sequence ID" value="XM_023595163.2"/>
</dbReference>
<keyword evidence="5" id="KW-0805">Transcription regulation</keyword>
<keyword evidence="3" id="KW-0863">Zinc-finger</keyword>
<evidence type="ECO:0000256" key="2">
    <source>
        <dbReference type="ARBA" id="ARBA00022723"/>
    </source>
</evidence>
<evidence type="ECO:0000313" key="10">
    <source>
        <dbReference type="EMBL" id="WPA99621.1"/>
    </source>
</evidence>
<evidence type="ECO:0000256" key="5">
    <source>
        <dbReference type="ARBA" id="ARBA00023015"/>
    </source>
</evidence>
<feature type="compositionally biased region" description="Low complexity" evidence="8">
    <location>
        <begin position="70"/>
        <end position="79"/>
    </location>
</feature>
<proteinExistence type="predicted"/>
<keyword evidence="2" id="KW-0479">Metal-binding</keyword>
<evidence type="ECO:0000313" key="11">
    <source>
        <dbReference type="Proteomes" id="UP001302367"/>
    </source>
</evidence>
<feature type="region of interest" description="Disordered" evidence="8">
    <location>
        <begin position="1"/>
        <end position="81"/>
    </location>
</feature>
<keyword evidence="4" id="KW-0862">Zinc</keyword>
<dbReference type="SUPFAM" id="SSF57667">
    <property type="entry name" value="beta-beta-alpha zinc fingers"/>
    <property type="match status" value="1"/>
</dbReference>
<feature type="domain" description="C2H2-type" evidence="9">
    <location>
        <begin position="418"/>
        <end position="440"/>
    </location>
</feature>
<keyword evidence="11" id="KW-1185">Reference proteome</keyword>
<name>A0ABZ0NJ90_CERBT</name>
<keyword evidence="6" id="KW-0804">Transcription</keyword>
<gene>
    <name evidence="10" type="ORF">RHO25_004239</name>
</gene>
<evidence type="ECO:0000256" key="6">
    <source>
        <dbReference type="ARBA" id="ARBA00023163"/>
    </source>
</evidence>
<accession>A0ABZ0NJ90</accession>
<dbReference type="Proteomes" id="UP001302367">
    <property type="component" value="Chromosome 3"/>
</dbReference>
<dbReference type="EMBL" id="CP134186">
    <property type="protein sequence ID" value="WPA99621.1"/>
    <property type="molecule type" value="Genomic_DNA"/>
</dbReference>
<protein>
    <recommendedName>
        <fullName evidence="9">C2H2-type domain-containing protein</fullName>
    </recommendedName>
</protein>
<organism evidence="10 11">
    <name type="scientific">Cercospora beticola</name>
    <name type="common">Sugarbeet leaf spot fungus</name>
    <dbReference type="NCBI Taxonomy" id="122368"/>
    <lineage>
        <taxon>Eukaryota</taxon>
        <taxon>Fungi</taxon>
        <taxon>Dikarya</taxon>
        <taxon>Ascomycota</taxon>
        <taxon>Pezizomycotina</taxon>
        <taxon>Dothideomycetes</taxon>
        <taxon>Dothideomycetidae</taxon>
        <taxon>Mycosphaerellales</taxon>
        <taxon>Mycosphaerellaceae</taxon>
        <taxon>Cercospora</taxon>
    </lineage>
</organism>
<evidence type="ECO:0000256" key="7">
    <source>
        <dbReference type="ARBA" id="ARBA00023242"/>
    </source>
</evidence>